<feature type="region of interest" description="Disordered" evidence="2">
    <location>
        <begin position="263"/>
        <end position="288"/>
    </location>
</feature>
<feature type="region of interest" description="Disordered" evidence="2">
    <location>
        <begin position="169"/>
        <end position="195"/>
    </location>
</feature>
<dbReference type="InterPro" id="IPR035892">
    <property type="entry name" value="C2_domain_sf"/>
</dbReference>
<dbReference type="Pfam" id="PF15625">
    <property type="entry name" value="CC2D2AN-C2"/>
    <property type="match status" value="1"/>
</dbReference>
<feature type="coiled-coil region" evidence="1">
    <location>
        <begin position="599"/>
        <end position="630"/>
    </location>
</feature>
<evidence type="ECO:0000313" key="8">
    <source>
        <dbReference type="Proteomes" id="UP000230750"/>
    </source>
</evidence>
<comment type="caution">
    <text evidence="7">The sequence shown here is derived from an EMBL/GenBank/DDBJ whole genome shotgun (WGS) entry which is preliminary data.</text>
</comment>
<evidence type="ECO:0000259" key="6">
    <source>
        <dbReference type="Pfam" id="PF24656"/>
    </source>
</evidence>
<dbReference type="InterPro" id="IPR028928">
    <property type="entry name" value="CC2D2AN-C2"/>
</dbReference>
<evidence type="ECO:0000313" key="7">
    <source>
        <dbReference type="EMBL" id="PIK62528.1"/>
    </source>
</evidence>
<feature type="region of interest" description="Disordered" evidence="2">
    <location>
        <begin position="639"/>
        <end position="677"/>
    </location>
</feature>
<evidence type="ECO:0000256" key="1">
    <source>
        <dbReference type="SAM" id="Coils"/>
    </source>
</evidence>
<organism evidence="7 8">
    <name type="scientific">Stichopus japonicus</name>
    <name type="common">Sea cucumber</name>
    <dbReference type="NCBI Taxonomy" id="307972"/>
    <lineage>
        <taxon>Eukaryota</taxon>
        <taxon>Metazoa</taxon>
        <taxon>Echinodermata</taxon>
        <taxon>Eleutherozoa</taxon>
        <taxon>Echinozoa</taxon>
        <taxon>Holothuroidea</taxon>
        <taxon>Aspidochirotacea</taxon>
        <taxon>Aspidochirotida</taxon>
        <taxon>Stichopodidae</taxon>
        <taxon>Apostichopus</taxon>
    </lineage>
</organism>
<dbReference type="InterPro" id="IPR052434">
    <property type="entry name" value="Tectonic-like_complex_comp"/>
</dbReference>
<dbReference type="InterPro" id="IPR041510">
    <property type="entry name" value="DUF5523"/>
</dbReference>
<reference evidence="7 8" key="1">
    <citation type="journal article" date="2017" name="PLoS Biol.">
        <title>The sea cucumber genome provides insights into morphological evolution and visceral regeneration.</title>
        <authorList>
            <person name="Zhang X."/>
            <person name="Sun L."/>
            <person name="Yuan J."/>
            <person name="Sun Y."/>
            <person name="Gao Y."/>
            <person name="Zhang L."/>
            <person name="Li S."/>
            <person name="Dai H."/>
            <person name="Hamel J.F."/>
            <person name="Liu C."/>
            <person name="Yu Y."/>
            <person name="Liu S."/>
            <person name="Lin W."/>
            <person name="Guo K."/>
            <person name="Jin S."/>
            <person name="Xu P."/>
            <person name="Storey K.B."/>
            <person name="Huan P."/>
            <person name="Zhang T."/>
            <person name="Zhou Y."/>
            <person name="Zhang J."/>
            <person name="Lin C."/>
            <person name="Li X."/>
            <person name="Xing L."/>
            <person name="Huo D."/>
            <person name="Sun M."/>
            <person name="Wang L."/>
            <person name="Mercier A."/>
            <person name="Li F."/>
            <person name="Yang H."/>
            <person name="Xiang J."/>
        </authorList>
    </citation>
    <scope>NUCLEOTIDE SEQUENCE [LARGE SCALE GENOMIC DNA]</scope>
    <source>
        <strain evidence="7">Shaxun</strain>
        <tissue evidence="7">Muscle</tissue>
    </source>
</reference>
<accession>A0A2G8LQJ1</accession>
<dbReference type="STRING" id="307972.A0A2G8LQJ1"/>
<dbReference type="OrthoDB" id="2162143at2759"/>
<dbReference type="SUPFAM" id="SSF49562">
    <property type="entry name" value="C2 domain (Calcium/lipid-binding domain, CaLB)"/>
    <property type="match status" value="1"/>
</dbReference>
<feature type="compositionally biased region" description="Acidic residues" evidence="2">
    <location>
        <begin position="653"/>
        <end position="668"/>
    </location>
</feature>
<name>A0A2G8LQJ1_STIJA</name>
<dbReference type="Pfam" id="PF24652">
    <property type="entry name" value="CEP76_C"/>
    <property type="match status" value="1"/>
</dbReference>
<dbReference type="GO" id="GO:0035869">
    <property type="term" value="C:ciliary transition zone"/>
    <property type="evidence" value="ECO:0007669"/>
    <property type="project" value="TreeGrafter"/>
</dbReference>
<evidence type="ECO:0000259" key="4">
    <source>
        <dbReference type="Pfam" id="PF17661"/>
    </source>
</evidence>
<dbReference type="GO" id="GO:1904491">
    <property type="term" value="P:protein localization to ciliary transition zone"/>
    <property type="evidence" value="ECO:0007669"/>
    <property type="project" value="TreeGrafter"/>
</dbReference>
<feature type="domain" description="CEP76/DRC7 peptidase-like" evidence="6">
    <location>
        <begin position="1367"/>
        <end position="1483"/>
    </location>
</feature>
<evidence type="ECO:0000259" key="5">
    <source>
        <dbReference type="Pfam" id="PF24652"/>
    </source>
</evidence>
<dbReference type="PANTHER" id="PTHR20837:SF0">
    <property type="entry name" value="COILED-COIL AND C2 DOMAIN-CONTAINING PROTEIN 2A"/>
    <property type="match status" value="1"/>
</dbReference>
<proteinExistence type="predicted"/>
<feature type="region of interest" description="Disordered" evidence="2">
    <location>
        <begin position="66"/>
        <end position="139"/>
    </location>
</feature>
<feature type="domain" description="CC2D2A N-terminal C2" evidence="3">
    <location>
        <begin position="700"/>
        <end position="872"/>
    </location>
</feature>
<feature type="compositionally biased region" description="Acidic residues" evidence="2">
    <location>
        <begin position="279"/>
        <end position="288"/>
    </location>
</feature>
<feature type="domain" description="Centrosomal protein of 76 kDa C-terminal" evidence="5">
    <location>
        <begin position="1512"/>
        <end position="1630"/>
    </location>
</feature>
<dbReference type="InterPro" id="IPR056290">
    <property type="entry name" value="CEPT76/DRC7_peptidase-like_dom"/>
</dbReference>
<evidence type="ECO:0000256" key="2">
    <source>
        <dbReference type="SAM" id="MobiDB-lite"/>
    </source>
</evidence>
<gene>
    <name evidence="7" type="ORF">BSL78_00534</name>
</gene>
<feature type="compositionally biased region" description="Basic and acidic residues" evidence="2">
    <location>
        <begin position="169"/>
        <end position="191"/>
    </location>
</feature>
<dbReference type="Proteomes" id="UP000230750">
    <property type="component" value="Unassembled WGS sequence"/>
</dbReference>
<sequence length="1636" mass="187636">MSADTTLVRKLRDRRRVMKDSTMEMTYEDSTVENIDDGTERMEELQHAEDLIKKLTVDREERRRELSVALEPMEEPPPVARPRKARRKQQESSRVPITGDEDEIPTIPTLPDTEEDDDVRETAALVEKPTKTTKKTPKLAEAALRVTGKDSTNLNASIQERIKKRIMEAKQKAEQSLKEEVQRDPDKDLPGRRLRGLRARDLATRFDEPSLLTKEEIEEDKKLQESIAAKSKWKAAFKAVRRKESDIPTAEEAYDFFTQTFEPVPPATETAGPSTSAEPEGEEAAVETQEDAGGKILAAHFIDSDDYLLFPSEMKGAEYLPLRVREENEEGFYFVPELKPVPAEDKVPGNVQPRYLEDEGFYVGVRPEVSARNQYAMENRLLRRPDKGSAWFGEDGLIKVSPDPLKDIPTRPHIPTNEERETSLQTIFMKAILADPDQGYFSSLRSMDASYQLDVDVNTLVFTHHSLFSKEHVLASSLTQMYDQYLKRKQRDMTKYLSEKLGALKQAARSLQMQLERDVSEAVMEDLRQSCRSYKYEIRETRRIRDHEMLRDRTLLKNILKTWKRIKAVRTEETCTNTPLKLSVRREETSKAEDEEIWRRCLEEETVEIQEDYEEEYEKRMGQYKKALREWKEYLKNKKKKRKKKQGSQENLTGDENEEDDDDENEEEPVAKTLKPEYEFLENEVRESVRQKMLKNRRRPGEPFITPELNNTAIITPTHECPRQEQQRRADVQKCRCFIKVFVNGKEVSKTSVRSLSSDFTIHFGNIFNVQVVQWPESIALQVHETGVTGNICLADLFLPVPDTQVTSGKALLEEIEFSSDHKVTFDHSAVGSGVPFKVGDEGQHQTSLTSGYLLSSASWGLAEDNTPLIPPVMNLDNNAVNTVKHIDAIAALGATGVGDLKQLMAWAEKAKLDPNDPSNTFLLHALKQDGSHNYVAPDYYRLEQFQQEFDFVNEEEIEKSKRFKLLELRAKEIQEFRGYSLVPCNDKEIPDNVFVEYEKRLKQEEEGAVDENMDPHRVAISKFLAKVRQQVVNRYRASKHTFSLSDVVDEALVPDVSLLGATLAKLTEPKRPLKPVRKERKTVTAQNLSGLDVFILVNIERAFEIPDRKSENRRGQASGEERQSLVRPFIEVVFQGTVKQTSVAEGCSPNFNEELALPFRAPNNDYSSQNLETVQEDIYFNVFDEYVVDILRDDRERGSNVHQRLERRWLGSVRIPFSTVYFQGRVSGAVKVESPTILLGYQRSAESVDRGVSNATYLSLFITIEPPLTTPDPQKEKVESREDEKLLAFAENFTLQVLKKFPKREVKTTVVDINGTSVFITRYFRPLKPPEALLGSEPSQTTKNVAKFVSLVPFLSDNVSFPGICDIWSSCDQFLQMLQGDEEEHAVLLVNYFMHLGKTAYLVLGTAIPEGPTSYVLSIEGNEFWVWNPTTGEKYQQTNNFCPLKSVGCLVNQENIWANIQVNAEPSRIDFDVSKTSNWKPLFTKSFPNPGLSSIQPPELVYHETDAEFVAELQDKIEKKLRDCVMDWRTRHITRWNRYCTQIFRQILKKLEHNESTGHDYSNDLQQVLESYSLCGFPLHMPYTDMKSVIERVRSTGVHLTESPDTEFALAVHIHPYPCNVLSVWVYIASLTRKL</sequence>
<dbReference type="PANTHER" id="PTHR20837">
    <property type="entry name" value="CENTROSOMAL PROTEIN-RELATED"/>
    <property type="match status" value="1"/>
</dbReference>
<protein>
    <submittedName>
        <fullName evidence="7">Putative coiled-coil and C2 domain-containing protein 2A-like</fullName>
    </submittedName>
</protein>
<dbReference type="Pfam" id="PF24656">
    <property type="entry name" value="CEPT76_peptidase"/>
    <property type="match status" value="1"/>
</dbReference>
<dbReference type="EMBL" id="MRZV01000010">
    <property type="protein sequence ID" value="PIK62528.1"/>
    <property type="molecule type" value="Genomic_DNA"/>
</dbReference>
<keyword evidence="1" id="KW-0175">Coiled coil</keyword>
<feature type="domain" description="DUF5523" evidence="4">
    <location>
        <begin position="195"/>
        <end position="430"/>
    </location>
</feature>
<dbReference type="Pfam" id="PF17661">
    <property type="entry name" value="DUF5523"/>
    <property type="match status" value="1"/>
</dbReference>
<evidence type="ECO:0000259" key="3">
    <source>
        <dbReference type="Pfam" id="PF15625"/>
    </source>
</evidence>
<dbReference type="GO" id="GO:1905515">
    <property type="term" value="P:non-motile cilium assembly"/>
    <property type="evidence" value="ECO:0007669"/>
    <property type="project" value="TreeGrafter"/>
</dbReference>
<keyword evidence="8" id="KW-1185">Reference proteome</keyword>
<dbReference type="InterPro" id="IPR056288">
    <property type="entry name" value="CEP76_C"/>
</dbReference>